<dbReference type="AlphaFoldDB" id="A0AA38FLP0"/>
<dbReference type="PANTHER" id="PTHR36337:SF1">
    <property type="entry name" value="OBSCURIN-LIKE PROTEIN"/>
    <property type="match status" value="1"/>
</dbReference>
<dbReference type="PANTHER" id="PTHR36337">
    <property type="entry name" value="OBSCURIN-LIKE PROTEIN"/>
    <property type="match status" value="1"/>
</dbReference>
<evidence type="ECO:0000313" key="1">
    <source>
        <dbReference type="EMBL" id="KAH9306572.1"/>
    </source>
</evidence>
<feature type="non-terminal residue" evidence="1">
    <location>
        <position position="354"/>
    </location>
</feature>
<evidence type="ECO:0000313" key="2">
    <source>
        <dbReference type="Proteomes" id="UP000824469"/>
    </source>
</evidence>
<name>A0AA38FLP0_TAXCH</name>
<dbReference type="Proteomes" id="UP000824469">
    <property type="component" value="Unassembled WGS sequence"/>
</dbReference>
<protein>
    <submittedName>
        <fullName evidence="1">Uncharacterized protein</fullName>
    </submittedName>
</protein>
<keyword evidence="2" id="KW-1185">Reference proteome</keyword>
<dbReference type="OMA" id="AFMSANN"/>
<accession>A0AA38FLP0</accession>
<gene>
    <name evidence="1" type="ORF">KI387_010976</name>
</gene>
<reference evidence="1 2" key="1">
    <citation type="journal article" date="2021" name="Nat. Plants">
        <title>The Taxus genome provides insights into paclitaxel biosynthesis.</title>
        <authorList>
            <person name="Xiong X."/>
            <person name="Gou J."/>
            <person name="Liao Q."/>
            <person name="Li Y."/>
            <person name="Zhou Q."/>
            <person name="Bi G."/>
            <person name="Li C."/>
            <person name="Du R."/>
            <person name="Wang X."/>
            <person name="Sun T."/>
            <person name="Guo L."/>
            <person name="Liang H."/>
            <person name="Lu P."/>
            <person name="Wu Y."/>
            <person name="Zhang Z."/>
            <person name="Ro D.K."/>
            <person name="Shang Y."/>
            <person name="Huang S."/>
            <person name="Yan J."/>
        </authorList>
    </citation>
    <scope>NUCLEOTIDE SEQUENCE [LARGE SCALE GENOMIC DNA]</scope>
    <source>
        <strain evidence="1">Ta-2019</strain>
    </source>
</reference>
<proteinExistence type="predicted"/>
<comment type="caution">
    <text evidence="1">The sequence shown here is derived from an EMBL/GenBank/DDBJ whole genome shotgun (WGS) entry which is preliminary data.</text>
</comment>
<organism evidence="1 2">
    <name type="scientific">Taxus chinensis</name>
    <name type="common">Chinese yew</name>
    <name type="synonym">Taxus wallichiana var. chinensis</name>
    <dbReference type="NCBI Taxonomy" id="29808"/>
    <lineage>
        <taxon>Eukaryota</taxon>
        <taxon>Viridiplantae</taxon>
        <taxon>Streptophyta</taxon>
        <taxon>Embryophyta</taxon>
        <taxon>Tracheophyta</taxon>
        <taxon>Spermatophyta</taxon>
        <taxon>Pinopsida</taxon>
        <taxon>Pinidae</taxon>
        <taxon>Conifers II</taxon>
        <taxon>Cupressales</taxon>
        <taxon>Taxaceae</taxon>
        <taxon>Taxus</taxon>
    </lineage>
</organism>
<sequence>MPMLNGLEQITEAAFFMIVMFFSIATKEKAFDEELFVTTVDALSYVEFFRMQHKQMQLPVYSDMIQRTVLCISKSDSATVALVNQLPSYVNLTQLPGPSNLFSSKYHLYKDELQTARIFFYLRILPACMEKIPGAIFRLEVVPLMFLYMRHPDKSVAQGSHSVFVAFMSANNLGLDSSHVYEDDEISLKEQLVVYYVQTAMEAYPCLTPFEALSSAVVALVRHLPAGSPAVLYCINSLVEKLSSLYNSHFMSSVGQETEVEVETEALKNLQVLMLNLILLVDIQVLPDLLKLLARLISGLPEYARNSALGDAHDLVACSDDVTRKPILVPWLQSLSFICSGLDSGSNKTNNKSE</sequence>
<dbReference type="EMBL" id="JAHRHJ020000008">
    <property type="protein sequence ID" value="KAH9306572.1"/>
    <property type="molecule type" value="Genomic_DNA"/>
</dbReference>